<dbReference type="SMART" id="SM00530">
    <property type="entry name" value="HTH_XRE"/>
    <property type="match status" value="1"/>
</dbReference>
<evidence type="ECO:0000259" key="2">
    <source>
        <dbReference type="PROSITE" id="PS50943"/>
    </source>
</evidence>
<dbReference type="AlphaFoldDB" id="A0A7X2P8B0"/>
<feature type="domain" description="HTH cro/C1-type" evidence="2">
    <location>
        <begin position="8"/>
        <end position="62"/>
    </location>
</feature>
<keyword evidence="1" id="KW-0238">DNA-binding</keyword>
<dbReference type="CDD" id="cd00093">
    <property type="entry name" value="HTH_XRE"/>
    <property type="match status" value="1"/>
</dbReference>
<proteinExistence type="predicted"/>
<name>A0A7X2P8B0_9FIRM</name>
<dbReference type="PROSITE" id="PS50943">
    <property type="entry name" value="HTH_CROC1"/>
    <property type="match status" value="1"/>
</dbReference>
<dbReference type="InterPro" id="IPR010982">
    <property type="entry name" value="Lambda_DNA-bd_dom_sf"/>
</dbReference>
<sequence length="115" mass="13173">MRELKDILRELRAEHEMTQDDLARQIGVQKATISHYEAGTRYPKRDTLQAIADLFNVSTDFLTGRSTRTELVVNDEERLLIEAYRHADPGIREAVRRVLNVKEKTTATDDDSAAM</sequence>
<dbReference type="EMBL" id="VUMV01000004">
    <property type="protein sequence ID" value="MST82006.1"/>
    <property type="molecule type" value="Genomic_DNA"/>
</dbReference>
<evidence type="ECO:0000313" key="3">
    <source>
        <dbReference type="EMBL" id="MST82006.1"/>
    </source>
</evidence>
<dbReference type="PANTHER" id="PTHR46558:SF11">
    <property type="entry name" value="HTH-TYPE TRANSCRIPTIONAL REGULATOR XRE"/>
    <property type="match status" value="1"/>
</dbReference>
<dbReference type="GO" id="GO:0003677">
    <property type="term" value="F:DNA binding"/>
    <property type="evidence" value="ECO:0007669"/>
    <property type="project" value="UniProtKB-KW"/>
</dbReference>
<evidence type="ECO:0000313" key="4">
    <source>
        <dbReference type="Proteomes" id="UP000466864"/>
    </source>
</evidence>
<accession>A0A7X2P8B0</accession>
<organism evidence="3 4">
    <name type="scientific">Bilifractor porci</name>
    <dbReference type="NCBI Taxonomy" id="2606636"/>
    <lineage>
        <taxon>Bacteria</taxon>
        <taxon>Bacillati</taxon>
        <taxon>Bacillota</taxon>
        <taxon>Clostridia</taxon>
        <taxon>Lachnospirales</taxon>
        <taxon>Lachnospiraceae</taxon>
        <taxon>Bilifractor</taxon>
    </lineage>
</organism>
<reference evidence="3 4" key="1">
    <citation type="submission" date="2019-08" db="EMBL/GenBank/DDBJ databases">
        <title>In-depth cultivation of the pig gut microbiome towards novel bacterial diversity and tailored functional studies.</title>
        <authorList>
            <person name="Wylensek D."/>
            <person name="Hitch T.C.A."/>
            <person name="Clavel T."/>
        </authorList>
    </citation>
    <scope>NUCLEOTIDE SEQUENCE [LARGE SCALE GENOMIC DNA]</scope>
    <source>
        <strain evidence="3 4">Oil+RF-744-WCA-WT-13</strain>
    </source>
</reference>
<dbReference type="PANTHER" id="PTHR46558">
    <property type="entry name" value="TRACRIPTIONAL REGULATORY PROTEIN-RELATED-RELATED"/>
    <property type="match status" value="1"/>
</dbReference>
<dbReference type="Gene3D" id="1.10.260.40">
    <property type="entry name" value="lambda repressor-like DNA-binding domains"/>
    <property type="match status" value="1"/>
</dbReference>
<evidence type="ECO:0000256" key="1">
    <source>
        <dbReference type="ARBA" id="ARBA00023125"/>
    </source>
</evidence>
<dbReference type="SUPFAM" id="SSF47413">
    <property type="entry name" value="lambda repressor-like DNA-binding domains"/>
    <property type="match status" value="1"/>
</dbReference>
<protein>
    <submittedName>
        <fullName evidence="3">Helix-turn-helix transcriptional regulator</fullName>
    </submittedName>
</protein>
<dbReference type="Pfam" id="PF01381">
    <property type="entry name" value="HTH_3"/>
    <property type="match status" value="1"/>
</dbReference>
<dbReference type="RefSeq" id="WP_154457922.1">
    <property type="nucleotide sequence ID" value="NZ_VUMV01000004.1"/>
</dbReference>
<dbReference type="InterPro" id="IPR001387">
    <property type="entry name" value="Cro/C1-type_HTH"/>
</dbReference>
<gene>
    <name evidence="3" type="ORF">FYJ60_06725</name>
</gene>
<keyword evidence="4" id="KW-1185">Reference proteome</keyword>
<dbReference type="Proteomes" id="UP000466864">
    <property type="component" value="Unassembled WGS sequence"/>
</dbReference>
<comment type="caution">
    <text evidence="3">The sequence shown here is derived from an EMBL/GenBank/DDBJ whole genome shotgun (WGS) entry which is preliminary data.</text>
</comment>